<gene>
    <name evidence="2" type="ORF">FHR20_002458</name>
</gene>
<dbReference type="AlphaFoldDB" id="A0A7X5V083"/>
<keyword evidence="1" id="KW-0812">Transmembrane</keyword>
<feature type="transmembrane region" description="Helical" evidence="1">
    <location>
        <begin position="69"/>
        <end position="90"/>
    </location>
</feature>
<evidence type="ECO:0000313" key="2">
    <source>
        <dbReference type="EMBL" id="NIJ65496.1"/>
    </source>
</evidence>
<dbReference type="EMBL" id="JAASQV010000002">
    <property type="protein sequence ID" value="NIJ65496.1"/>
    <property type="molecule type" value="Genomic_DNA"/>
</dbReference>
<dbReference type="RefSeq" id="WP_167299884.1">
    <property type="nucleotide sequence ID" value="NZ_JAASQV010000002.1"/>
</dbReference>
<evidence type="ECO:0000313" key="3">
    <source>
        <dbReference type="Proteomes" id="UP000564677"/>
    </source>
</evidence>
<comment type="caution">
    <text evidence="2">The sequence shown here is derived from an EMBL/GenBank/DDBJ whole genome shotgun (WGS) entry which is preliminary data.</text>
</comment>
<organism evidence="2 3">
    <name type="scientific">Sphingomonas leidyi</name>
    <dbReference type="NCBI Taxonomy" id="68569"/>
    <lineage>
        <taxon>Bacteria</taxon>
        <taxon>Pseudomonadati</taxon>
        <taxon>Pseudomonadota</taxon>
        <taxon>Alphaproteobacteria</taxon>
        <taxon>Sphingomonadales</taxon>
        <taxon>Sphingomonadaceae</taxon>
        <taxon>Sphingomonas</taxon>
    </lineage>
</organism>
<protein>
    <submittedName>
        <fullName evidence="2">Uncharacterized protein</fullName>
    </submittedName>
</protein>
<proteinExistence type="predicted"/>
<reference evidence="2 3" key="1">
    <citation type="submission" date="2020-03" db="EMBL/GenBank/DDBJ databases">
        <title>Genomic Encyclopedia of Type Strains, Phase IV (KMG-IV): sequencing the most valuable type-strain genomes for metagenomic binning, comparative biology and taxonomic classification.</title>
        <authorList>
            <person name="Goeker M."/>
        </authorList>
    </citation>
    <scope>NUCLEOTIDE SEQUENCE [LARGE SCALE GENOMIC DNA]</scope>
    <source>
        <strain evidence="2 3">DSM 4733</strain>
    </source>
</reference>
<keyword evidence="1" id="KW-1133">Transmembrane helix</keyword>
<feature type="transmembrane region" description="Helical" evidence="1">
    <location>
        <begin position="12"/>
        <end position="31"/>
    </location>
</feature>
<dbReference type="Proteomes" id="UP000564677">
    <property type="component" value="Unassembled WGS sequence"/>
</dbReference>
<accession>A0A7X5V083</accession>
<feature type="transmembrane region" description="Helical" evidence="1">
    <location>
        <begin position="43"/>
        <end position="63"/>
    </location>
</feature>
<keyword evidence="1" id="KW-0472">Membrane</keyword>
<evidence type="ECO:0000256" key="1">
    <source>
        <dbReference type="SAM" id="Phobius"/>
    </source>
</evidence>
<sequence>MSDNWDEEGPHGHPLIATLAGGAVLVLAALLGPRFGSPLPLPALLIGGAAAGLVLWLIGFLATTRHANLGWKLGSLALLIGAGAGAAAIAHGQFQTQSRADASSFAEIELAADGTPLLPAGAAGRGPVSQLYADALQADVVAQRAFADALAKFGAGALNSPYLLQQNPHAIGNCKAIEPIRALAGEQSLARTARRKALAEAIGSASLPRAAKLGIARIAGDAATDPLLANQQAMLDATAELCALLARRSWYNANGYFGFRNGADAAAFAALGARRRAVAEETGAIDRDARARITAGRDQVRDALSRSIYARE</sequence>
<name>A0A7X5V083_9SPHN</name>
<keyword evidence="3" id="KW-1185">Reference proteome</keyword>